<evidence type="ECO:0000313" key="2">
    <source>
        <dbReference type="EMBL" id="SFR74930.1"/>
    </source>
</evidence>
<proteinExistence type="predicted"/>
<dbReference type="Gene3D" id="3.10.310.70">
    <property type="match status" value="1"/>
</dbReference>
<dbReference type="Gene3D" id="2.30.40.10">
    <property type="entry name" value="Urease, subunit C, domain 1"/>
    <property type="match status" value="1"/>
</dbReference>
<dbReference type="PANTHER" id="PTHR22642">
    <property type="entry name" value="IMIDAZOLONEPROPIONASE"/>
    <property type="match status" value="1"/>
</dbReference>
<dbReference type="InterPro" id="IPR032466">
    <property type="entry name" value="Metal_Hydrolase"/>
</dbReference>
<evidence type="ECO:0000313" key="3">
    <source>
        <dbReference type="Proteomes" id="UP000214760"/>
    </source>
</evidence>
<evidence type="ECO:0000259" key="1">
    <source>
        <dbReference type="Pfam" id="PF07969"/>
    </source>
</evidence>
<sequence length="575" mass="63134">MRRWSGEETAYINGRIYTSDPEMPEAEAFVIRNGKFIAAGANDIATDCPHIVDLQGQCVIPGLVDSHCHILAGVEKNILNLYNIDPKTKPEELGDVLLSLLRAQGEDREENGHGPECEKTAGCEKSAGCEDVSGEEESSGNAGKGILRAMGMDLTQGTFSADDIDRVIDDREVVVFSDDGHALLLNRRAMETLGIDSDTKDPGEHSYFVRDEDGNPTGLVIEIPAMMLCKALMKETKSDVKIVLKELCREYASYGYTAAFDAMSVDSEDDAVLSQLSELDKEGALCLHICTSFGYRGEDGIKASEALKLMKHQREFYSTEHVHPNTLKMIADGTIEEHTALLHEPYADDPQNCGSEMISLPDMKQAAVMAAQEGFHIHIHAIGDRAVRRALSVLKAADSDTVRKTIAHNQLYRAQEMRELADAGDIFFQTTPHWVKNDEFTRKSLGEDRFNRQFPMATANKNGVTVTFGSDSCLEPVTANAFIGMFFAEARGQKACAGLCYPPPTEGLDRKNCLKAYTINGAIQLGISDVTGSITPGKSADFVIVDRDFMNCSLEELRNTKVLATYFEGKPVYQA</sequence>
<dbReference type="AlphaFoldDB" id="A0A1I6J8T9"/>
<dbReference type="EMBL" id="FOZC01000006">
    <property type="protein sequence ID" value="SFR74930.1"/>
    <property type="molecule type" value="Genomic_DNA"/>
</dbReference>
<reference evidence="2 3" key="1">
    <citation type="submission" date="2016-10" db="EMBL/GenBank/DDBJ databases">
        <authorList>
            <person name="de Groot N.N."/>
        </authorList>
    </citation>
    <scope>NUCLEOTIDE SEQUENCE [LARGE SCALE GENOMIC DNA]</scope>
    <source>
        <strain evidence="2 3">F</strain>
    </source>
</reference>
<feature type="domain" description="Amidohydrolase 3" evidence="1">
    <location>
        <begin position="51"/>
        <end position="573"/>
    </location>
</feature>
<dbReference type="Proteomes" id="UP000214760">
    <property type="component" value="Unassembled WGS sequence"/>
</dbReference>
<protein>
    <recommendedName>
        <fullName evidence="1">Amidohydrolase 3 domain-containing protein</fullName>
    </recommendedName>
</protein>
<dbReference type="Gene3D" id="3.20.20.140">
    <property type="entry name" value="Metal-dependent hydrolases"/>
    <property type="match status" value="1"/>
</dbReference>
<name>A0A1I6J8T9_9FIRM</name>
<dbReference type="GO" id="GO:0016810">
    <property type="term" value="F:hydrolase activity, acting on carbon-nitrogen (but not peptide) bonds"/>
    <property type="evidence" value="ECO:0007669"/>
    <property type="project" value="InterPro"/>
</dbReference>
<dbReference type="Pfam" id="PF07969">
    <property type="entry name" value="Amidohydro_3"/>
    <property type="match status" value="1"/>
</dbReference>
<accession>A0A1I6J8T9</accession>
<dbReference type="InterPro" id="IPR011059">
    <property type="entry name" value="Metal-dep_hydrolase_composite"/>
</dbReference>
<dbReference type="SUPFAM" id="SSF51338">
    <property type="entry name" value="Composite domain of metallo-dependent hydrolases"/>
    <property type="match status" value="1"/>
</dbReference>
<gene>
    <name evidence="2" type="ORF">SAMN02910262_01253</name>
</gene>
<organism evidence="2 3">
    <name type="scientific">[Clostridium] aminophilum</name>
    <dbReference type="NCBI Taxonomy" id="1526"/>
    <lineage>
        <taxon>Bacteria</taxon>
        <taxon>Bacillati</taxon>
        <taxon>Bacillota</taxon>
        <taxon>Clostridia</taxon>
        <taxon>Lachnospirales</taxon>
        <taxon>Lachnospiraceae</taxon>
    </lineage>
</organism>
<dbReference type="SUPFAM" id="SSF51556">
    <property type="entry name" value="Metallo-dependent hydrolases"/>
    <property type="match status" value="1"/>
</dbReference>
<dbReference type="InterPro" id="IPR013108">
    <property type="entry name" value="Amidohydro_3"/>
</dbReference>
<dbReference type="RefSeq" id="WP_031472341.1">
    <property type="nucleotide sequence ID" value="NZ_FOZC01000006.1"/>
</dbReference>
<dbReference type="PANTHER" id="PTHR22642:SF2">
    <property type="entry name" value="PROTEIN LONG AFTER FAR-RED 3"/>
    <property type="match status" value="1"/>
</dbReference>